<gene>
    <name evidence="1" type="ORF">T4C_5615</name>
</gene>
<organism evidence="1 2">
    <name type="scientific">Trichinella pseudospiralis</name>
    <name type="common">Parasitic roundworm</name>
    <dbReference type="NCBI Taxonomy" id="6337"/>
    <lineage>
        <taxon>Eukaryota</taxon>
        <taxon>Metazoa</taxon>
        <taxon>Ecdysozoa</taxon>
        <taxon>Nematoda</taxon>
        <taxon>Enoplea</taxon>
        <taxon>Dorylaimia</taxon>
        <taxon>Trichinellida</taxon>
        <taxon>Trichinellidae</taxon>
        <taxon>Trichinella</taxon>
    </lineage>
</organism>
<dbReference type="AlphaFoldDB" id="A0A0V1G781"/>
<evidence type="ECO:0000313" key="1">
    <source>
        <dbReference type="EMBL" id="KRY93957.1"/>
    </source>
</evidence>
<protein>
    <submittedName>
        <fullName evidence="1">Uncharacterized protein</fullName>
    </submittedName>
</protein>
<comment type="caution">
    <text evidence="1">The sequence shown here is derived from an EMBL/GenBank/DDBJ whole genome shotgun (WGS) entry which is preliminary data.</text>
</comment>
<dbReference type="Proteomes" id="UP000054826">
    <property type="component" value="Unassembled WGS sequence"/>
</dbReference>
<name>A0A0V1G781_TRIPS</name>
<sequence>MPLNELRLFLSQNITKSEAERHKKKVFSYRFLKSSP</sequence>
<evidence type="ECO:0000313" key="2">
    <source>
        <dbReference type="Proteomes" id="UP000054826"/>
    </source>
</evidence>
<reference evidence="1 2" key="1">
    <citation type="submission" date="2015-01" db="EMBL/GenBank/DDBJ databases">
        <title>Evolution of Trichinella species and genotypes.</title>
        <authorList>
            <person name="Korhonen P.K."/>
            <person name="Edoardo P."/>
            <person name="Giuseppe L.R."/>
            <person name="Gasser R.B."/>
        </authorList>
    </citation>
    <scope>NUCLEOTIDE SEQUENCE [LARGE SCALE GENOMIC DNA]</scope>
    <source>
        <strain evidence="1">ISS176</strain>
    </source>
</reference>
<dbReference type="EMBL" id="JYDV01006475">
    <property type="protein sequence ID" value="KRY93957.1"/>
    <property type="molecule type" value="Genomic_DNA"/>
</dbReference>
<proteinExistence type="predicted"/>
<accession>A0A0V1G781</accession>